<keyword evidence="2" id="KW-0560">Oxidoreductase</keyword>
<comment type="similarity">
    <text evidence="1 2">Belongs to the cytochrome P450 family.</text>
</comment>
<keyword evidence="2" id="KW-0503">Monooxygenase</keyword>
<dbReference type="PANTHER" id="PTHR46696">
    <property type="entry name" value="P450, PUTATIVE (EUROFUNG)-RELATED"/>
    <property type="match status" value="1"/>
</dbReference>
<dbReference type="InterPro" id="IPR001128">
    <property type="entry name" value="Cyt_P450"/>
</dbReference>
<evidence type="ECO:0000313" key="4">
    <source>
        <dbReference type="Proteomes" id="UP001500751"/>
    </source>
</evidence>
<comment type="caution">
    <text evidence="3">The sequence shown here is derived from an EMBL/GenBank/DDBJ whole genome shotgun (WGS) entry which is preliminary data.</text>
</comment>
<keyword evidence="2" id="KW-0479">Metal-binding</keyword>
<evidence type="ECO:0000256" key="2">
    <source>
        <dbReference type="RuleBase" id="RU000461"/>
    </source>
</evidence>
<dbReference type="InterPro" id="IPR017972">
    <property type="entry name" value="Cyt_P450_CS"/>
</dbReference>
<accession>A0ABN2TU34</accession>
<dbReference type="InterPro" id="IPR002397">
    <property type="entry name" value="Cyt_P450_B"/>
</dbReference>
<dbReference type="Gene3D" id="1.10.630.10">
    <property type="entry name" value="Cytochrome P450"/>
    <property type="match status" value="1"/>
</dbReference>
<keyword evidence="4" id="KW-1185">Reference proteome</keyword>
<dbReference type="InterPro" id="IPR036396">
    <property type="entry name" value="Cyt_P450_sf"/>
</dbReference>
<dbReference type="CDD" id="cd20625">
    <property type="entry name" value="CYP164-like"/>
    <property type="match status" value="1"/>
</dbReference>
<sequence>MRLGNHPGPHGRFRGMEPMEIMGALLTPEGRDDPYPLYEAAHAFGTVVDVSEGFAMASGYEVVNRVLRDPAFGVWDHELRARTWPSELVERPSIKSMERSVLNSNTPEHGRMRALISSVFTPRRVGMLEPAIEAAVETLLDRLADEGAGGAPVDFMDRFGYRLPVAVICDLLGIPESDRETFRKLATQLAAVLDFIDLADALDLADAAGTELESYFGALVAERRRRPADDLTSALIAACDADEARLDEVELLANLTLLLIAGFETTANLFGNGVRLLFEYPEVADDLRLGTVRYAGFAEEVLRYDSPVQMTSRVALTEGLMVGGLPTPEGTEVALLIGAANRDPRRYEEPSRFDPRRTDINPLSFGAGAHFCVGSVLARTEAAIGFPRLLERFPALASAGEPRRNDRLVLRGYASLPVTVA</sequence>
<evidence type="ECO:0000256" key="1">
    <source>
        <dbReference type="ARBA" id="ARBA00010617"/>
    </source>
</evidence>
<dbReference type="PROSITE" id="PS00086">
    <property type="entry name" value="CYTOCHROME_P450"/>
    <property type="match status" value="1"/>
</dbReference>
<reference evidence="4" key="1">
    <citation type="journal article" date="2019" name="Int. J. Syst. Evol. Microbiol.">
        <title>The Global Catalogue of Microorganisms (GCM) 10K type strain sequencing project: providing services to taxonomists for standard genome sequencing and annotation.</title>
        <authorList>
            <consortium name="The Broad Institute Genomics Platform"/>
            <consortium name="The Broad Institute Genome Sequencing Center for Infectious Disease"/>
            <person name="Wu L."/>
            <person name="Ma J."/>
        </authorList>
    </citation>
    <scope>NUCLEOTIDE SEQUENCE [LARGE SCALE GENOMIC DNA]</scope>
    <source>
        <strain evidence="4">JCM 16014</strain>
    </source>
</reference>
<name>A0ABN2TU34_9ACTN</name>
<dbReference type="Pfam" id="PF00067">
    <property type="entry name" value="p450"/>
    <property type="match status" value="2"/>
</dbReference>
<dbReference type="SUPFAM" id="SSF48264">
    <property type="entry name" value="Cytochrome P450"/>
    <property type="match status" value="1"/>
</dbReference>
<protein>
    <submittedName>
        <fullName evidence="3">Cytochrome P450</fullName>
    </submittedName>
</protein>
<evidence type="ECO:0000313" key="3">
    <source>
        <dbReference type="EMBL" id="GAA2020921.1"/>
    </source>
</evidence>
<dbReference type="Proteomes" id="UP001500751">
    <property type="component" value="Unassembled WGS sequence"/>
</dbReference>
<gene>
    <name evidence="3" type="ORF">GCM10009839_17190</name>
</gene>
<dbReference type="PRINTS" id="PR00359">
    <property type="entry name" value="BP450"/>
</dbReference>
<dbReference type="PANTHER" id="PTHR46696:SF1">
    <property type="entry name" value="CYTOCHROME P450 YJIB-RELATED"/>
    <property type="match status" value="1"/>
</dbReference>
<keyword evidence="2" id="KW-0408">Iron</keyword>
<organism evidence="3 4">
    <name type="scientific">Catenulispora yoronensis</name>
    <dbReference type="NCBI Taxonomy" id="450799"/>
    <lineage>
        <taxon>Bacteria</taxon>
        <taxon>Bacillati</taxon>
        <taxon>Actinomycetota</taxon>
        <taxon>Actinomycetes</taxon>
        <taxon>Catenulisporales</taxon>
        <taxon>Catenulisporaceae</taxon>
        <taxon>Catenulispora</taxon>
    </lineage>
</organism>
<keyword evidence="2" id="KW-0349">Heme</keyword>
<proteinExistence type="inferred from homology"/>
<dbReference type="EMBL" id="BAAAQN010000007">
    <property type="protein sequence ID" value="GAA2020921.1"/>
    <property type="molecule type" value="Genomic_DNA"/>
</dbReference>